<reference evidence="2" key="1">
    <citation type="submission" date="2022-12" db="EMBL/GenBank/DDBJ databases">
        <title>Reference genome sequencing for broad-spectrum identification of bacterial and archaeal isolates by mass spectrometry.</title>
        <authorList>
            <person name="Sekiguchi Y."/>
            <person name="Tourlousse D.M."/>
        </authorList>
    </citation>
    <scope>NUCLEOTIDE SEQUENCE</scope>
    <source>
        <strain evidence="2">H2</strain>
    </source>
</reference>
<name>A0A9W6G378_9BACT</name>
<organism evidence="2 3">
    <name type="scientific">Geobacter hydrogenophilus</name>
    <dbReference type="NCBI Taxonomy" id="40983"/>
    <lineage>
        <taxon>Bacteria</taxon>
        <taxon>Pseudomonadati</taxon>
        <taxon>Thermodesulfobacteriota</taxon>
        <taxon>Desulfuromonadia</taxon>
        <taxon>Geobacterales</taxon>
        <taxon>Geobacteraceae</taxon>
        <taxon>Geobacter</taxon>
    </lineage>
</organism>
<feature type="domain" description="Helicase ATP-binding" evidence="1">
    <location>
        <begin position="580"/>
        <end position="674"/>
    </location>
</feature>
<dbReference type="PRINTS" id="PR00507">
    <property type="entry name" value="N12N6MTFRASE"/>
</dbReference>
<keyword evidence="3" id="KW-1185">Reference proteome</keyword>
<dbReference type="CDD" id="cd02440">
    <property type="entry name" value="AdoMet_MTases"/>
    <property type="match status" value="1"/>
</dbReference>
<dbReference type="Pfam" id="PF04851">
    <property type="entry name" value="ResIII"/>
    <property type="match status" value="1"/>
</dbReference>
<dbReference type="EMBL" id="BSDS01000002">
    <property type="protein sequence ID" value="GLI39577.1"/>
    <property type="molecule type" value="Genomic_DNA"/>
</dbReference>
<dbReference type="InterPro" id="IPR029063">
    <property type="entry name" value="SAM-dependent_MTases_sf"/>
</dbReference>
<dbReference type="SMART" id="SM00487">
    <property type="entry name" value="DEXDc"/>
    <property type="match status" value="1"/>
</dbReference>
<gene>
    <name evidence="2" type="ORF">GHYDROH2_30780</name>
</gene>
<dbReference type="Proteomes" id="UP001144352">
    <property type="component" value="Unassembled WGS sequence"/>
</dbReference>
<proteinExistence type="predicted"/>
<evidence type="ECO:0000313" key="3">
    <source>
        <dbReference type="Proteomes" id="UP001144352"/>
    </source>
</evidence>
<evidence type="ECO:0000313" key="2">
    <source>
        <dbReference type="EMBL" id="GLI39577.1"/>
    </source>
</evidence>
<comment type="caution">
    <text evidence="2">The sequence shown here is derived from an EMBL/GenBank/DDBJ whole genome shotgun (WGS) entry which is preliminary data.</text>
</comment>
<dbReference type="PROSITE" id="PS51192">
    <property type="entry name" value="HELICASE_ATP_BIND_1"/>
    <property type="match status" value="1"/>
</dbReference>
<dbReference type="GO" id="GO:0016787">
    <property type="term" value="F:hydrolase activity"/>
    <property type="evidence" value="ECO:0007669"/>
    <property type="project" value="InterPro"/>
</dbReference>
<dbReference type="PROSITE" id="PS00092">
    <property type="entry name" value="N6_MTASE"/>
    <property type="match status" value="1"/>
</dbReference>
<dbReference type="SUPFAM" id="SSF52540">
    <property type="entry name" value="P-loop containing nucleoside triphosphate hydrolases"/>
    <property type="match status" value="2"/>
</dbReference>
<accession>A0A9W6G378</accession>
<dbReference type="InterPro" id="IPR002052">
    <property type="entry name" value="DNA_methylase_N6_adenine_CS"/>
</dbReference>
<dbReference type="SUPFAM" id="SSF53335">
    <property type="entry name" value="S-adenosyl-L-methionine-dependent methyltransferases"/>
    <property type="match status" value="1"/>
</dbReference>
<dbReference type="Gene3D" id="3.40.50.150">
    <property type="entry name" value="Vaccinia Virus protein VP39"/>
    <property type="match status" value="1"/>
</dbReference>
<dbReference type="InterPro" id="IPR027417">
    <property type="entry name" value="P-loop_NTPase"/>
</dbReference>
<dbReference type="GO" id="GO:0003677">
    <property type="term" value="F:DNA binding"/>
    <property type="evidence" value="ECO:0007669"/>
    <property type="project" value="InterPro"/>
</dbReference>
<dbReference type="InterPro" id="IPR006935">
    <property type="entry name" value="Helicase/UvrB_N"/>
</dbReference>
<protein>
    <recommendedName>
        <fullName evidence="1">Helicase ATP-binding domain-containing protein</fullName>
    </recommendedName>
</protein>
<evidence type="ECO:0000259" key="1">
    <source>
        <dbReference type="PROSITE" id="PS51192"/>
    </source>
</evidence>
<dbReference type="InterPro" id="IPR046076">
    <property type="entry name" value="DUF6094"/>
</dbReference>
<sequence>MELTSSINSSFSRTRGNELNKGYYPTFPSDVQTVLKTLEPSFGWKSRRSNPLKTISVLDPCAGEGDFLTTVTKWLKRRNAAADGSPHEILSYAVELDAGRFARIHGTTQKLNASFFDVEIAGKFNLILLNPPYNRAAGNELATWVEKTAPLLAYEGVMVLIIPEYELKGKLLEIIQGTFPFRYAFLSDEHGRFKQLVVFLAKDQDNSGEYYRQYARFQSWPPANLEDGAVRTKLTSNERQTLSLRGSNGSNRPLMTARDLSEFYRECEERLDKAAGMVLDRQYPSSYDTSIQPISTLRTAHAVQLAAMNSQIESVTINGEFFLAKFMVITRTETFKDPESNSETTVCKPTVEAFLMDRHGNVQPAREHGFDYYELNSNLSSVLLQKLSRLYRPLHEIGQDEAFLADELQGIGLLPPQREAVKAVIKAYRTGRRGVGIRANTGTGKTWMAKAVKYLTKAKRTVMVSEPQLIPQLAREYANEGFAVHVIDSWDAMKELAVTRPHGLYLIAYTRLRMHPKYRLCLKSRKSIVKKNGQSSVEYAEVCPSCRSPLTEKIRKGDKPKCWFCGEPLFTYIPENDRPVMTYRRWISEIENNGTATEARTHNKQLPYIRLLKRIPFDLAIFDEAHNAANLMSNQGTAFIRLAATAKKVLALTATVTNGMAKSVYNILWGLNPQQMRDAGWEMKSATDFQTKYGAFKEVRKTDEKNRHRESERVTTYDTAGISPAALIYTLPNFVNVDSDDFDDLPPVEREVIKCPSHALVETCHRSIENIIDNADLPPEDLLAAAAVRNAAFLRVSDTFRHYDDELKLRDIPLGTLHRLSLPDGELLLEKEEKLIGIAQGVIDRGERLLVYTGNTQKIDMRPVLKRILRDNVQGASIEILPDSVAPEKLVGWFEQVTAQVVVVSFHRVATGLNLSQFNNLVWYDYTSNTRLAEQGDGRIRRVNTADIHRAQFGEVRPVRYWYLTSSEVQALQLAYTLEKRMVAKLAEGETPDIDPAECSSSQSFSSLMTKALKEGNFNYTDPSALLKKMTQHENARVKGDNKAAPLLRNNVIQLPVTRPEPASDPSSIAVIHCEGGKEVTRELPFGTYQTLLDTGALEFTLFGVYLRQPAPLRKRA</sequence>
<dbReference type="InterPro" id="IPR038718">
    <property type="entry name" value="SNF2-like_sf"/>
</dbReference>
<dbReference type="InterPro" id="IPR014001">
    <property type="entry name" value="Helicase_ATP-bd"/>
</dbReference>
<dbReference type="Gene3D" id="3.40.50.10810">
    <property type="entry name" value="Tandem AAA-ATPase domain"/>
    <property type="match status" value="1"/>
</dbReference>
<dbReference type="GO" id="GO:0008168">
    <property type="term" value="F:methyltransferase activity"/>
    <property type="evidence" value="ECO:0007669"/>
    <property type="project" value="InterPro"/>
</dbReference>
<dbReference type="GO" id="GO:0032259">
    <property type="term" value="P:methylation"/>
    <property type="evidence" value="ECO:0007669"/>
    <property type="project" value="InterPro"/>
</dbReference>
<dbReference type="Gene3D" id="3.40.50.300">
    <property type="entry name" value="P-loop containing nucleotide triphosphate hydrolases"/>
    <property type="match status" value="2"/>
</dbReference>
<dbReference type="Pfam" id="PF19587">
    <property type="entry name" value="DUF6094"/>
    <property type="match status" value="1"/>
</dbReference>
<dbReference type="RefSeq" id="WP_214187509.1">
    <property type="nucleotide sequence ID" value="NZ_BSDS01000002.1"/>
</dbReference>
<dbReference type="AlphaFoldDB" id="A0A9W6G378"/>
<dbReference type="GO" id="GO:0005524">
    <property type="term" value="F:ATP binding"/>
    <property type="evidence" value="ECO:0007669"/>
    <property type="project" value="InterPro"/>
</dbReference>